<comment type="caution">
    <text evidence="3">The sequence shown here is derived from an EMBL/GenBank/DDBJ whole genome shotgun (WGS) entry which is preliminary data.</text>
</comment>
<evidence type="ECO:0000313" key="3">
    <source>
        <dbReference type="EMBL" id="PQJ78651.1"/>
    </source>
</evidence>
<dbReference type="AlphaFoldDB" id="A0A2S7WN13"/>
<gene>
    <name evidence="3" type="ORF">BTO18_05365</name>
</gene>
<feature type="transmembrane region" description="Helical" evidence="2">
    <location>
        <begin position="12"/>
        <end position="30"/>
    </location>
</feature>
<dbReference type="InterPro" id="IPR045749">
    <property type="entry name" value="DUF6090"/>
</dbReference>
<name>A0A2S7WN13_9FLAO</name>
<keyword evidence="2" id="KW-1133">Transmembrane helix</keyword>
<feature type="coiled-coil region" evidence="1">
    <location>
        <begin position="40"/>
        <end position="67"/>
    </location>
</feature>
<sequence>MSKNQFRKYFKYAFGEIVLVVIGILIALQINNWNENRKLNKEEVAVLAELREDLKTTSKELKNDLKTHITGLEANIQFIQFLKFNKIPDKDIGQVFALCNRDAQAYPKTSGYKLLESKGISIITNDTFRKEISKLYQLNIKRVTERGKLNPYHDIAKVLDSYEKVHFTQTNSPYYSVYNNDIKDSIQFYKFKTVSIEKLKRDNNLLIDLEKIVSIRMSKIYAHKDAISQIKTVSEIINKELEKL</sequence>
<dbReference type="Proteomes" id="UP000238882">
    <property type="component" value="Unassembled WGS sequence"/>
</dbReference>
<keyword evidence="2" id="KW-0472">Membrane</keyword>
<dbReference type="EMBL" id="MSCN01000001">
    <property type="protein sequence ID" value="PQJ78651.1"/>
    <property type="molecule type" value="Genomic_DNA"/>
</dbReference>
<keyword evidence="1" id="KW-0175">Coiled coil</keyword>
<evidence type="ECO:0000256" key="2">
    <source>
        <dbReference type="SAM" id="Phobius"/>
    </source>
</evidence>
<evidence type="ECO:0000313" key="4">
    <source>
        <dbReference type="Proteomes" id="UP000238882"/>
    </source>
</evidence>
<protein>
    <submittedName>
        <fullName evidence="3">Uncharacterized protein</fullName>
    </submittedName>
</protein>
<keyword evidence="4" id="KW-1185">Reference proteome</keyword>
<keyword evidence="2" id="KW-0812">Transmembrane</keyword>
<dbReference type="Pfam" id="PF19578">
    <property type="entry name" value="DUF6090"/>
    <property type="match status" value="1"/>
</dbReference>
<accession>A0A2S7WN13</accession>
<organism evidence="3 4">
    <name type="scientific">Polaribacter porphyrae</name>
    <dbReference type="NCBI Taxonomy" id="1137780"/>
    <lineage>
        <taxon>Bacteria</taxon>
        <taxon>Pseudomonadati</taxon>
        <taxon>Bacteroidota</taxon>
        <taxon>Flavobacteriia</taxon>
        <taxon>Flavobacteriales</taxon>
        <taxon>Flavobacteriaceae</taxon>
    </lineage>
</organism>
<evidence type="ECO:0000256" key="1">
    <source>
        <dbReference type="SAM" id="Coils"/>
    </source>
</evidence>
<reference evidence="3 4" key="1">
    <citation type="submission" date="2016-12" db="EMBL/GenBank/DDBJ databases">
        <title>Trade-off between light-utilization and light-protection in marine flavobacteria.</title>
        <authorList>
            <person name="Kumagai Y."/>
            <person name="Yoshizawa S."/>
            <person name="Kogure K."/>
            <person name="Iwasaki W."/>
        </authorList>
    </citation>
    <scope>NUCLEOTIDE SEQUENCE [LARGE SCALE GENOMIC DNA]</scope>
    <source>
        <strain evidence="3 4">NBRC 108759</strain>
    </source>
</reference>
<proteinExistence type="predicted"/>